<dbReference type="AlphaFoldDB" id="A0A7Y0L2X5"/>
<sequence>MVERVIVRGIGTLSFVGVIIFFIVGIPAIAVYLGLAGIAFWVFSLGWQKRYESVLEEPPEGFQPTGEVYNNPGGSSSKVAVYFRGIRRVYVKSQD</sequence>
<gene>
    <name evidence="2" type="ORF">HIJ39_08045</name>
</gene>
<dbReference type="Proteomes" id="UP000533476">
    <property type="component" value="Unassembled WGS sequence"/>
</dbReference>
<reference evidence="2 3" key="1">
    <citation type="submission" date="2020-04" db="EMBL/GenBank/DDBJ databases">
        <authorList>
            <person name="Zhang R."/>
            <person name="Schippers A."/>
        </authorList>
    </citation>
    <scope>NUCLEOTIDE SEQUENCE [LARGE SCALE GENOMIC DNA]</scope>
    <source>
        <strain evidence="2 3">DSM 109850</strain>
    </source>
</reference>
<evidence type="ECO:0000313" key="3">
    <source>
        <dbReference type="Proteomes" id="UP000533476"/>
    </source>
</evidence>
<comment type="caution">
    <text evidence="2">The sequence shown here is derived from an EMBL/GenBank/DDBJ whole genome shotgun (WGS) entry which is preliminary data.</text>
</comment>
<accession>A0A7Y0L2X5</accession>
<name>A0A7Y0L2X5_9FIRM</name>
<keyword evidence="1" id="KW-0812">Transmembrane</keyword>
<evidence type="ECO:0000313" key="2">
    <source>
        <dbReference type="EMBL" id="NMP22302.1"/>
    </source>
</evidence>
<proteinExistence type="predicted"/>
<keyword evidence="1" id="KW-1133">Transmembrane helix</keyword>
<keyword evidence="1" id="KW-0472">Membrane</keyword>
<dbReference type="EMBL" id="JABBVZ010000020">
    <property type="protein sequence ID" value="NMP22302.1"/>
    <property type="molecule type" value="Genomic_DNA"/>
</dbReference>
<organism evidence="2 3">
    <name type="scientific">Sulfobacillus harzensis</name>
    <dbReference type="NCBI Taxonomy" id="2729629"/>
    <lineage>
        <taxon>Bacteria</taxon>
        <taxon>Bacillati</taxon>
        <taxon>Bacillota</taxon>
        <taxon>Clostridia</taxon>
        <taxon>Eubacteriales</taxon>
        <taxon>Clostridiales Family XVII. Incertae Sedis</taxon>
        <taxon>Sulfobacillus</taxon>
    </lineage>
</organism>
<keyword evidence="3" id="KW-1185">Reference proteome</keyword>
<feature type="transmembrane region" description="Helical" evidence="1">
    <location>
        <begin position="12"/>
        <end position="43"/>
    </location>
</feature>
<protein>
    <submittedName>
        <fullName evidence="2">Uncharacterized protein</fullName>
    </submittedName>
</protein>
<evidence type="ECO:0000256" key="1">
    <source>
        <dbReference type="SAM" id="Phobius"/>
    </source>
</evidence>